<comment type="subcellular location">
    <subcellularLocation>
        <location evidence="1">Cell membrane</location>
        <topology evidence="1">Multi-pass membrane protein</topology>
    </subcellularLocation>
</comment>
<dbReference type="SUPFAM" id="SSF82689">
    <property type="entry name" value="Mechanosensitive channel protein MscS (YggB), C-terminal domain"/>
    <property type="match status" value="1"/>
</dbReference>
<dbReference type="SUPFAM" id="SSF50182">
    <property type="entry name" value="Sm-like ribonucleoproteins"/>
    <property type="match status" value="1"/>
</dbReference>
<reference evidence="11" key="1">
    <citation type="submission" date="2020-10" db="EMBL/GenBank/DDBJ databases">
        <authorList>
            <person name="Gilroy R."/>
        </authorList>
    </citation>
    <scope>NUCLEOTIDE SEQUENCE</scope>
    <source>
        <strain evidence="11">10406</strain>
    </source>
</reference>
<dbReference type="InterPro" id="IPR045275">
    <property type="entry name" value="MscS_archaea/bacteria_type"/>
</dbReference>
<comment type="caution">
    <text evidence="11">The sequence shown here is derived from an EMBL/GenBank/DDBJ whole genome shotgun (WGS) entry which is preliminary data.</text>
</comment>
<feature type="transmembrane region" description="Helical" evidence="8">
    <location>
        <begin position="20"/>
        <end position="40"/>
    </location>
</feature>
<evidence type="ECO:0000256" key="3">
    <source>
        <dbReference type="ARBA" id="ARBA00022475"/>
    </source>
</evidence>
<evidence type="ECO:0000256" key="2">
    <source>
        <dbReference type="ARBA" id="ARBA00008017"/>
    </source>
</evidence>
<dbReference type="InterPro" id="IPR011066">
    <property type="entry name" value="MscS_channel_C_sf"/>
</dbReference>
<dbReference type="InterPro" id="IPR010920">
    <property type="entry name" value="LSM_dom_sf"/>
</dbReference>
<dbReference type="Pfam" id="PF00924">
    <property type="entry name" value="MS_channel_2nd"/>
    <property type="match status" value="1"/>
</dbReference>
<evidence type="ECO:0000313" key="11">
    <source>
        <dbReference type="EMBL" id="HIU99351.1"/>
    </source>
</evidence>
<dbReference type="InterPro" id="IPR006685">
    <property type="entry name" value="MscS_channel_2nd"/>
</dbReference>
<dbReference type="GO" id="GO:0005886">
    <property type="term" value="C:plasma membrane"/>
    <property type="evidence" value="ECO:0007669"/>
    <property type="project" value="UniProtKB-SubCell"/>
</dbReference>
<organism evidence="11 12">
    <name type="scientific">Candidatus Limadaptatus stercoripullorum</name>
    <dbReference type="NCBI Taxonomy" id="2840846"/>
    <lineage>
        <taxon>Bacteria</taxon>
        <taxon>Bacillati</taxon>
        <taxon>Bacillota</taxon>
        <taxon>Clostridia</taxon>
        <taxon>Eubacteriales</taxon>
        <taxon>Candidatus Limadaptatus</taxon>
    </lineage>
</organism>
<dbReference type="EMBL" id="DVOE01000088">
    <property type="protein sequence ID" value="HIU99351.1"/>
    <property type="molecule type" value="Genomic_DNA"/>
</dbReference>
<protein>
    <submittedName>
        <fullName evidence="11">Mechanosensitive ion channel family protein</fullName>
    </submittedName>
</protein>
<evidence type="ECO:0000256" key="8">
    <source>
        <dbReference type="SAM" id="Phobius"/>
    </source>
</evidence>
<sequence length="298" mass="31837">MKEFGNKIVDFFKNAGLDILYGIIILVVGLLLCALIKAVLKKILLRRGKHDEAMVNFVAALVDIVLKIIVLITALATMGINTASIIAVIGTCGVAIGLALKDSLGNIASGIMIIFNKPFKKDDYVEIAGEEGRITAINLFNTTLRTDDNTEIIVPNSEAVNNPIINYDACGVRRIVIEVAAEKGAALDPIKQTVLAVAEAEPLVSSEHSVSVRMSGQDAGCIRFKLKCYAAIADYWTAKDNLTENVYTALAEQGVLTPNLKVDVYEGAKPAALMLTKKSKAAKSSSPATEDAGGKEEE</sequence>
<dbReference type="PANTHER" id="PTHR30221:SF1">
    <property type="entry name" value="SMALL-CONDUCTANCE MECHANOSENSITIVE CHANNEL"/>
    <property type="match status" value="1"/>
</dbReference>
<accession>A0A9D1SX09</accession>
<keyword evidence="3" id="KW-1003">Cell membrane</keyword>
<dbReference type="SUPFAM" id="SSF82861">
    <property type="entry name" value="Mechanosensitive channel protein MscS (YggB), transmembrane region"/>
    <property type="match status" value="1"/>
</dbReference>
<dbReference type="InterPro" id="IPR023408">
    <property type="entry name" value="MscS_beta-dom_sf"/>
</dbReference>
<evidence type="ECO:0000259" key="10">
    <source>
        <dbReference type="Pfam" id="PF21088"/>
    </source>
</evidence>
<feature type="domain" description="Mechanosensitive ion channel transmembrane helices 2/3" evidence="10">
    <location>
        <begin position="66"/>
        <end position="101"/>
    </location>
</feature>
<dbReference type="Proteomes" id="UP000886857">
    <property type="component" value="Unassembled WGS sequence"/>
</dbReference>
<reference evidence="11" key="2">
    <citation type="journal article" date="2021" name="PeerJ">
        <title>Extensive microbial diversity within the chicken gut microbiome revealed by metagenomics and culture.</title>
        <authorList>
            <person name="Gilroy R."/>
            <person name="Ravi A."/>
            <person name="Getino M."/>
            <person name="Pursley I."/>
            <person name="Horton D.L."/>
            <person name="Alikhan N.F."/>
            <person name="Baker D."/>
            <person name="Gharbi K."/>
            <person name="Hall N."/>
            <person name="Watson M."/>
            <person name="Adriaenssens E.M."/>
            <person name="Foster-Nyarko E."/>
            <person name="Jarju S."/>
            <person name="Secka A."/>
            <person name="Antonio M."/>
            <person name="Oren A."/>
            <person name="Chaudhuri R.R."/>
            <person name="La Ragione R."/>
            <person name="Hildebrand F."/>
            <person name="Pallen M.J."/>
        </authorList>
    </citation>
    <scope>NUCLEOTIDE SEQUENCE</scope>
    <source>
        <strain evidence="11">10406</strain>
    </source>
</reference>
<dbReference type="GO" id="GO:0008381">
    <property type="term" value="F:mechanosensitive monoatomic ion channel activity"/>
    <property type="evidence" value="ECO:0007669"/>
    <property type="project" value="InterPro"/>
</dbReference>
<evidence type="ECO:0000256" key="5">
    <source>
        <dbReference type="ARBA" id="ARBA00022989"/>
    </source>
</evidence>
<dbReference type="Gene3D" id="2.30.30.60">
    <property type="match status" value="1"/>
</dbReference>
<feature type="domain" description="Mechanosensitive ion channel MscS" evidence="9">
    <location>
        <begin position="102"/>
        <end position="168"/>
    </location>
</feature>
<dbReference type="InterPro" id="IPR049142">
    <property type="entry name" value="MS_channel_1st"/>
</dbReference>
<keyword evidence="6 8" id="KW-0472">Membrane</keyword>
<proteinExistence type="inferred from homology"/>
<keyword evidence="4 8" id="KW-0812">Transmembrane</keyword>
<evidence type="ECO:0000313" key="12">
    <source>
        <dbReference type="Proteomes" id="UP000886857"/>
    </source>
</evidence>
<dbReference type="AlphaFoldDB" id="A0A9D1SX09"/>
<evidence type="ECO:0000256" key="7">
    <source>
        <dbReference type="SAM" id="MobiDB-lite"/>
    </source>
</evidence>
<dbReference type="InterPro" id="IPR011014">
    <property type="entry name" value="MscS_channel_TM-2"/>
</dbReference>
<comment type="similarity">
    <text evidence="2">Belongs to the MscS (TC 1.A.23) family.</text>
</comment>
<dbReference type="Gene3D" id="1.10.287.1260">
    <property type="match status" value="1"/>
</dbReference>
<dbReference type="Pfam" id="PF21088">
    <property type="entry name" value="MS_channel_1st"/>
    <property type="match status" value="1"/>
</dbReference>
<evidence type="ECO:0000259" key="9">
    <source>
        <dbReference type="Pfam" id="PF00924"/>
    </source>
</evidence>
<dbReference type="Gene3D" id="3.30.70.100">
    <property type="match status" value="1"/>
</dbReference>
<evidence type="ECO:0000256" key="6">
    <source>
        <dbReference type="ARBA" id="ARBA00023136"/>
    </source>
</evidence>
<feature type="transmembrane region" description="Helical" evidence="8">
    <location>
        <begin position="82"/>
        <end position="100"/>
    </location>
</feature>
<feature type="transmembrane region" description="Helical" evidence="8">
    <location>
        <begin position="52"/>
        <end position="76"/>
    </location>
</feature>
<gene>
    <name evidence="11" type="ORF">IAC73_05875</name>
</gene>
<dbReference type="PANTHER" id="PTHR30221">
    <property type="entry name" value="SMALL-CONDUCTANCE MECHANOSENSITIVE CHANNEL"/>
    <property type="match status" value="1"/>
</dbReference>
<name>A0A9D1SX09_9FIRM</name>
<feature type="region of interest" description="Disordered" evidence="7">
    <location>
        <begin position="278"/>
        <end position="298"/>
    </location>
</feature>
<keyword evidence="5 8" id="KW-1133">Transmembrane helix</keyword>
<evidence type="ECO:0000256" key="1">
    <source>
        <dbReference type="ARBA" id="ARBA00004651"/>
    </source>
</evidence>
<evidence type="ECO:0000256" key="4">
    <source>
        <dbReference type="ARBA" id="ARBA00022692"/>
    </source>
</evidence>